<dbReference type="InterPro" id="IPR013932">
    <property type="entry name" value="TATA-bd_TIP120"/>
</dbReference>
<proteinExistence type="inferred from homology"/>
<evidence type="ECO:0000256" key="1">
    <source>
        <dbReference type="ARBA" id="ARBA00007657"/>
    </source>
</evidence>
<dbReference type="SUPFAM" id="SSF48371">
    <property type="entry name" value="ARM repeat"/>
    <property type="match status" value="2"/>
</dbReference>
<organism evidence="6">
    <name type="scientific">Arcella intermedia</name>
    <dbReference type="NCBI Taxonomy" id="1963864"/>
    <lineage>
        <taxon>Eukaryota</taxon>
        <taxon>Amoebozoa</taxon>
        <taxon>Tubulinea</taxon>
        <taxon>Elardia</taxon>
        <taxon>Arcellinida</taxon>
        <taxon>Sphaerothecina</taxon>
        <taxon>Arcellidae</taxon>
        <taxon>Arcella</taxon>
    </lineage>
</organism>
<dbReference type="InterPro" id="IPR011989">
    <property type="entry name" value="ARM-like"/>
</dbReference>
<feature type="domain" description="TATA-binding protein interacting (TIP20)" evidence="5">
    <location>
        <begin position="1005"/>
        <end position="1148"/>
    </location>
</feature>
<evidence type="ECO:0000259" key="5">
    <source>
        <dbReference type="Pfam" id="PF08623"/>
    </source>
</evidence>
<evidence type="ECO:0000256" key="4">
    <source>
        <dbReference type="PROSITE-ProRule" id="PRU00103"/>
    </source>
</evidence>
<evidence type="ECO:0000256" key="3">
    <source>
        <dbReference type="ARBA" id="ARBA00022786"/>
    </source>
</evidence>
<comment type="similarity">
    <text evidence="1">Belongs to the CAND family.</text>
</comment>
<dbReference type="InterPro" id="IPR021133">
    <property type="entry name" value="HEAT_type_2"/>
</dbReference>
<dbReference type="InterPro" id="IPR039852">
    <property type="entry name" value="CAND1/CAND2"/>
</dbReference>
<dbReference type="GO" id="GO:0010265">
    <property type="term" value="P:SCF complex assembly"/>
    <property type="evidence" value="ECO:0007669"/>
    <property type="project" value="InterPro"/>
</dbReference>
<name>A0A6B2KWG7_9EUKA</name>
<evidence type="ECO:0000256" key="2">
    <source>
        <dbReference type="ARBA" id="ARBA00022737"/>
    </source>
</evidence>
<accession>A0A6B2KWG7</accession>
<reference evidence="6" key="1">
    <citation type="journal article" date="2020" name="J. Eukaryot. Microbiol.">
        <title>De novo Sequencing, Assembly and Annotation of the Transcriptome for the Free-Living Testate Amoeba Arcella intermedia.</title>
        <authorList>
            <person name="Ribeiro G.M."/>
            <person name="Porfirio-Sousa A.L."/>
            <person name="Maurer-Alcala X.X."/>
            <person name="Katz L.A."/>
            <person name="Lahr D.J.G."/>
        </authorList>
    </citation>
    <scope>NUCLEOTIDE SEQUENCE</scope>
</reference>
<dbReference type="Pfam" id="PF08623">
    <property type="entry name" value="TIP120"/>
    <property type="match status" value="1"/>
</dbReference>
<dbReference type="Gene3D" id="1.25.10.10">
    <property type="entry name" value="Leucine-rich Repeat Variant"/>
    <property type="match status" value="1"/>
</dbReference>
<evidence type="ECO:0000313" key="6">
    <source>
        <dbReference type="EMBL" id="NDV29069.1"/>
    </source>
</evidence>
<dbReference type="EMBL" id="GIBP01000100">
    <property type="protein sequence ID" value="NDV29069.1"/>
    <property type="molecule type" value="Transcribed_RNA"/>
</dbReference>
<protein>
    <recommendedName>
        <fullName evidence="5">TATA-binding protein interacting (TIP20) domain-containing protein</fullName>
    </recommendedName>
</protein>
<dbReference type="InterPro" id="IPR016024">
    <property type="entry name" value="ARM-type_fold"/>
</dbReference>
<feature type="repeat" description="HEAT" evidence="4">
    <location>
        <begin position="474"/>
        <end position="511"/>
    </location>
</feature>
<dbReference type="PANTHER" id="PTHR12696">
    <property type="entry name" value="TIP120"/>
    <property type="match status" value="1"/>
</dbReference>
<sequence length="1300" mass="140593">MTNLNSNMSKTAKQILDGLGDRDPDLREMACRDLEKSMQGELKLTPSEELSLVNKFLDMMSKDQTLKVLAAHTLVDLLAKSATPANIQTAATTSTQLLLGKHAEDEKTIFEVSTYVLKGLASSGGSPSFSPHLVFEPIIESLKSKGSRVVEYGLDVLEGLLVNWGPHLAQDNRSNVYADIQTATVPFLKSKVYNIQTKAIGCVGNVSAFLSFDAFGSLISQLIQNLSTETEASVVCTTLASLSTICRLSPSRISQYLPPLIELLNKFLQSNNFSEEADQVKVWEASLILYETVVLHCPTHATSAHLETILNDGLTAISYDPTVIEGEEEEEPADDLEYDNEDEGVADESETWRVRKASIKALAAISGKWHDGPLSFLDLVGEELLKRFTDNQVNVKIEAFKSFGTIVNFVKNAVKEGEDVKRFLDWVPDYIVHKRLVAEFKGPSDKSKIEAYALVQEISTVTLGVFSNAAIKDLTPGLIRSLKDKSENLRAAAAKALSSVIQATTDYSVLQANIKDLSEALIITIATPNFKVTATALRTASFLSKVIPQGNEIIKKLYNTLYGILTQEGAALEVKEAVIATVGQVISSHGGFIKEVSPAVKVLGDRLSHATTCVAAAKAIQTIASSNVALEASQPAALAQQLVDSLKLNNRQVRQASLEALNTVVSALKVRLPHLEVIASHIEPEDLLLTNLALRLVASAVRADKSIVPAVKSVVVPKLATLVRNPALQGGAVQSLGLVLQAVVEQSPDSYDELIKTFHFKVVSPGQEAQSAAQALASITLGTGKHKDFISKILSDAKGGNPLAISTLGEIGARDDIINQDLLSIIKKNIFSLSSSGPGDKSIRFLAARALGSVLVSQVKLVREAVKDLVESSPQFVVVVVRQVIDRLPVQAVEGNTKEFVDILLQVAKSEAAIESAAECLAKLIQLNHDVVKALVVETKSETKNRRVCVIRAVNIAVNQSSEPEIFKVALPLYLEAVADKEVDVRTAALGLALTAVTKGLKLPKTFIPHVFNETKRNNALISKVVVGANTLVTDLGLPSRRTAFQILEVVLGTTPEVLNVADVVTALGAGSKSDEEVEIQMFSHKLAAKVIQTYPDIALKGMAAFDLSPTFVKLLPSTAIEVDIKANEEIVTSARQVIVAVEGVFYTHKYVSNKETVALLETFVKSFFGGLKASKFYTEVLAGLAHHASRDASLKALTEFFKSFDSKLQNNIGHKPIAEDILSGMEEVISSPTFKNLQSTREEAFVKSVLALIKILDVAFIRLEKHKADMKVPPHAGFQTYLNTSIKKGSLASKYAEIK</sequence>
<keyword evidence="3" id="KW-0833">Ubl conjugation pathway</keyword>
<dbReference type="PROSITE" id="PS50077">
    <property type="entry name" value="HEAT_REPEAT"/>
    <property type="match status" value="1"/>
</dbReference>
<keyword evidence="2" id="KW-0677">Repeat</keyword>